<evidence type="ECO:0000313" key="1">
    <source>
        <dbReference type="EMBL" id="MPL92579.1"/>
    </source>
</evidence>
<gene>
    <name evidence="1" type="ORF">SDC9_38688</name>
</gene>
<dbReference type="AlphaFoldDB" id="A0A644VMF1"/>
<reference evidence="1" key="1">
    <citation type="submission" date="2019-08" db="EMBL/GenBank/DDBJ databases">
        <authorList>
            <person name="Kucharzyk K."/>
            <person name="Murdoch R.W."/>
            <person name="Higgins S."/>
            <person name="Loffler F."/>
        </authorList>
    </citation>
    <scope>NUCLEOTIDE SEQUENCE</scope>
</reference>
<name>A0A644VMF1_9ZZZZ</name>
<organism evidence="1">
    <name type="scientific">bioreactor metagenome</name>
    <dbReference type="NCBI Taxonomy" id="1076179"/>
    <lineage>
        <taxon>unclassified sequences</taxon>
        <taxon>metagenomes</taxon>
        <taxon>ecological metagenomes</taxon>
    </lineage>
</organism>
<accession>A0A644VMF1</accession>
<evidence type="ECO:0008006" key="2">
    <source>
        <dbReference type="Google" id="ProtNLM"/>
    </source>
</evidence>
<proteinExistence type="predicted"/>
<comment type="caution">
    <text evidence="1">The sequence shown here is derived from an EMBL/GenBank/DDBJ whole genome shotgun (WGS) entry which is preliminary data.</text>
</comment>
<sequence length="453" mass="50541">MKIKFLIPLTLLPLFCMCNGCENIVENNDKSEGIYLEGFEKVPLQSQITSVQPMTGIVLWPAQAKSRNSTYGNSISLEFSYCLPSDVVTGKADGKIEYDWSSFEALLDDIASRGHQAIVRFRYEYPNAMTNGVKGGTAVPDYIKSLPDYNETFSADAGGDGATYYADWSNGELQWFTKQFYTDFAAKYDQDIRIAFVQVGFGHWSEYHIYGTGLRAGINFPSHDYQAEFLTHVNSVFQHTPWNISIDAADKTYTPIVKTESLMNLNFGLFDDSFMHSKHEIAQGGGYNEKCWIAIGTDRWQKAPAGGEISYYTSNDQKNFLNPEGMYGFTWEQAASKYHITYILGNNAPGSIHGTPERFKEAGIASGYSFRIDDFRIKGDSSVVKITNSGIAPIYRNAFIAVNGVRSGYNLTQLLPDSSVWTKIPSGGKNPVLSIECDHLLPGKKIEFEANIQ</sequence>
<dbReference type="EMBL" id="VSSQ01000363">
    <property type="protein sequence ID" value="MPL92579.1"/>
    <property type="molecule type" value="Genomic_DNA"/>
</dbReference>
<protein>
    <recommendedName>
        <fullName evidence="2">DUF4832 domain-containing protein</fullName>
    </recommendedName>
</protein>